<dbReference type="PANTHER" id="PTHR11472:SF47">
    <property type="entry name" value="FANCONI ANEMIA GROUP J PROTEIN"/>
    <property type="match status" value="1"/>
</dbReference>
<keyword evidence="14" id="KW-0413">Isomerase</keyword>
<evidence type="ECO:0000256" key="17">
    <source>
        <dbReference type="ARBA" id="ARBA00048954"/>
    </source>
</evidence>
<keyword evidence="12" id="KW-0411">Iron-sulfur</keyword>
<dbReference type="GO" id="GO:0051539">
    <property type="term" value="F:4 iron, 4 sulfur cluster binding"/>
    <property type="evidence" value="ECO:0007669"/>
    <property type="project" value="UniProtKB-KW"/>
</dbReference>
<dbReference type="OrthoDB" id="19182at2759"/>
<evidence type="ECO:0000256" key="16">
    <source>
        <dbReference type="ARBA" id="ARBA00044969"/>
    </source>
</evidence>
<keyword evidence="21" id="KW-1185">Reference proteome</keyword>
<dbReference type="PROSITE" id="PS51193">
    <property type="entry name" value="HELICASE_ATP_BIND_2"/>
    <property type="match status" value="1"/>
</dbReference>
<name>E9GD07_DAPPU</name>
<dbReference type="EC" id="5.6.2.3" evidence="16"/>
<dbReference type="CDD" id="cd18788">
    <property type="entry name" value="SF2_C_XPD"/>
    <property type="match status" value="1"/>
</dbReference>
<dbReference type="GO" id="GO:0016818">
    <property type="term" value="F:hydrolase activity, acting on acid anhydrides, in phosphorus-containing anhydrides"/>
    <property type="evidence" value="ECO:0007669"/>
    <property type="project" value="InterPro"/>
</dbReference>
<dbReference type="InterPro" id="IPR045028">
    <property type="entry name" value="DinG/Rad3-like"/>
</dbReference>
<keyword evidence="10" id="KW-0067">ATP-binding</keyword>
<dbReference type="InterPro" id="IPR010614">
    <property type="entry name" value="RAD3-like_helicase_DEAD"/>
</dbReference>
<dbReference type="Gene3D" id="3.40.50.300">
    <property type="entry name" value="P-loop containing nucleotide triphosphate hydrolases"/>
    <property type="match status" value="2"/>
</dbReference>
<keyword evidence="13" id="KW-0234">DNA repair</keyword>
<dbReference type="KEGG" id="dpx:DAPPUDRAFT_48831"/>
<evidence type="ECO:0000256" key="5">
    <source>
        <dbReference type="ARBA" id="ARBA00022723"/>
    </source>
</evidence>
<evidence type="ECO:0000256" key="18">
    <source>
        <dbReference type="ARBA" id="ARBA00082714"/>
    </source>
</evidence>
<protein>
    <recommendedName>
        <fullName evidence="16">DNA 5'-3' helicase</fullName>
        <ecNumber evidence="16">5.6.2.3</ecNumber>
    </recommendedName>
    <alternativeName>
        <fullName evidence="18">DNA 5'-3' helicase FANCJ</fullName>
    </alternativeName>
</protein>
<comment type="cofactor">
    <cofactor evidence="1">
        <name>[4Fe-4S] cluster</name>
        <dbReference type="ChEBI" id="CHEBI:49883"/>
    </cofactor>
</comment>
<evidence type="ECO:0000256" key="13">
    <source>
        <dbReference type="ARBA" id="ARBA00023204"/>
    </source>
</evidence>
<dbReference type="PhylomeDB" id="E9GD07"/>
<dbReference type="GO" id="GO:0003677">
    <property type="term" value="F:DNA binding"/>
    <property type="evidence" value="ECO:0007669"/>
    <property type="project" value="InterPro"/>
</dbReference>
<evidence type="ECO:0000256" key="2">
    <source>
        <dbReference type="ARBA" id="ARBA00004123"/>
    </source>
</evidence>
<comment type="subcellular location">
    <subcellularLocation>
        <location evidence="2">Nucleus</location>
    </subcellularLocation>
</comment>
<evidence type="ECO:0000256" key="12">
    <source>
        <dbReference type="ARBA" id="ARBA00023014"/>
    </source>
</evidence>
<dbReference type="Pfam" id="PF06733">
    <property type="entry name" value="DEAD_2"/>
    <property type="match status" value="1"/>
</dbReference>
<keyword evidence="8" id="KW-0378">Hydrolase</keyword>
<dbReference type="OMA" id="FSNDNAR"/>
<evidence type="ECO:0000256" key="3">
    <source>
        <dbReference type="ARBA" id="ARBA00008792"/>
    </source>
</evidence>
<feature type="non-terminal residue" evidence="20">
    <location>
        <position position="1"/>
    </location>
</feature>
<dbReference type="AlphaFoldDB" id="E9GD07"/>
<comment type="similarity">
    <text evidence="3">Belongs to the DEAD box helicase family. DEAH subfamily.</text>
</comment>
<dbReference type="SUPFAM" id="SSF52540">
    <property type="entry name" value="P-loop containing nucleoside triphosphate hydrolases"/>
    <property type="match status" value="1"/>
</dbReference>
<sequence length="720" mass="81350">PKIFFGTRTHKQITQVVKEFRRTMYCKTRMTVLASREHACIHPDVSRSFNKNEGCQQLNDQTSESNLYRTRGIEMLSKHVYGYDNGWDIEDLVGLGRKLQRCPYYASRDLMEQAEIVFVPYNYLIDPAVRKRMHIPINGSIIILDEAHNIEDSARAAASGAFSQEDFRLALNDCEKVTNVRVKDQKSKDRLKQISKLAQFSSYMMNLMDGMAPKSSFDDEAIMTGKEFLDKLVLDEYGPNILSELSFVIEEGEEEPEIDSKLVDPRLHLLATTRATLEDFLTIVNLMLGDEQTHLDDYQVAVARTSNFVIISNYLTQVFLNKFSSSPSRWTHVLKLWCLNPAIVLKQIRQTTRSIIVTSGTLSPLDSYASELGIDFMITLEASHVIPANRVWIASISQGPRSTKLNGSYKTTSTFEYQDELGRLMLSVCQTIPHGVLCFLPSYSLLEKLVARWQDTGLWQHLSAIKTLVCESRNSSAFEETLKDFYSAIEDSQSGALMLAVCRGKVSEGLDFTDNNARAVVCVGIPFPYLKDKQVELKRKYNDKKSTCSSLLSGSEWYEIQAFRALNQALGRCIRHKGDWGAILLVDDRFAKTPRYVNQLSKWARSSIRHYDYFAPMLHYLSEFTKELVKEDAAALLAVQQQALLQSPREALLSIGDMSIASSPPSVRPKNASSSTIPELMEDNSTTRSILGQRSAKVPLITCDSAFNQDEINMQPSPVL</sequence>
<dbReference type="eggNOG" id="KOG1132">
    <property type="taxonomic scope" value="Eukaryota"/>
</dbReference>
<dbReference type="SMART" id="SM00491">
    <property type="entry name" value="HELICc2"/>
    <property type="match status" value="1"/>
</dbReference>
<evidence type="ECO:0000256" key="4">
    <source>
        <dbReference type="ARBA" id="ARBA00022485"/>
    </source>
</evidence>
<comment type="catalytic activity">
    <reaction evidence="17">
        <text>ATP + H2O = ADP + phosphate + H(+)</text>
        <dbReference type="Rhea" id="RHEA:13065"/>
        <dbReference type="ChEBI" id="CHEBI:15377"/>
        <dbReference type="ChEBI" id="CHEBI:15378"/>
        <dbReference type="ChEBI" id="CHEBI:30616"/>
        <dbReference type="ChEBI" id="CHEBI:43474"/>
        <dbReference type="ChEBI" id="CHEBI:456216"/>
        <dbReference type="EC" id="5.6.2.3"/>
    </reaction>
</comment>
<evidence type="ECO:0000256" key="7">
    <source>
        <dbReference type="ARBA" id="ARBA00022763"/>
    </source>
</evidence>
<dbReference type="FunFam" id="3.40.50.300:FF:006038">
    <property type="entry name" value="Uncharacterized protein"/>
    <property type="match status" value="1"/>
</dbReference>
<dbReference type="InterPro" id="IPR027417">
    <property type="entry name" value="P-loop_NTPase"/>
</dbReference>
<evidence type="ECO:0000256" key="8">
    <source>
        <dbReference type="ARBA" id="ARBA00022801"/>
    </source>
</evidence>
<evidence type="ECO:0000313" key="20">
    <source>
        <dbReference type="EMBL" id="EFX82651.1"/>
    </source>
</evidence>
<gene>
    <name evidence="20" type="ORF">DAPPUDRAFT_48831</name>
</gene>
<dbReference type="InterPro" id="IPR006555">
    <property type="entry name" value="ATP-dep_Helicase_C"/>
</dbReference>
<accession>E9GD07</accession>
<evidence type="ECO:0000256" key="14">
    <source>
        <dbReference type="ARBA" id="ARBA00023235"/>
    </source>
</evidence>
<dbReference type="HOGENOM" id="CLU_006515_6_0_1"/>
<evidence type="ECO:0000256" key="15">
    <source>
        <dbReference type="ARBA" id="ARBA00023242"/>
    </source>
</evidence>
<dbReference type="FunFam" id="3.40.50.300:FF:000731">
    <property type="entry name" value="Fanconi anemia group J protein homolog"/>
    <property type="match status" value="1"/>
</dbReference>
<evidence type="ECO:0000256" key="1">
    <source>
        <dbReference type="ARBA" id="ARBA00001966"/>
    </source>
</evidence>
<dbReference type="EMBL" id="GL732539">
    <property type="protein sequence ID" value="EFX82651.1"/>
    <property type="molecule type" value="Genomic_DNA"/>
</dbReference>
<keyword evidence="15" id="KW-0539">Nucleus</keyword>
<keyword evidence="7" id="KW-0227">DNA damage</keyword>
<dbReference type="NCBIfam" id="TIGR00604">
    <property type="entry name" value="rad3"/>
    <property type="match status" value="1"/>
</dbReference>
<dbReference type="GO" id="GO:1990918">
    <property type="term" value="P:double-strand break repair involved in meiotic recombination"/>
    <property type="evidence" value="ECO:0000318"/>
    <property type="project" value="GO_Central"/>
</dbReference>
<organism evidence="20 21">
    <name type="scientific">Daphnia pulex</name>
    <name type="common">Water flea</name>
    <dbReference type="NCBI Taxonomy" id="6669"/>
    <lineage>
        <taxon>Eukaryota</taxon>
        <taxon>Metazoa</taxon>
        <taxon>Ecdysozoa</taxon>
        <taxon>Arthropoda</taxon>
        <taxon>Crustacea</taxon>
        <taxon>Branchiopoda</taxon>
        <taxon>Diplostraca</taxon>
        <taxon>Cladocera</taxon>
        <taxon>Anomopoda</taxon>
        <taxon>Daphniidae</taxon>
        <taxon>Daphnia</taxon>
    </lineage>
</organism>
<dbReference type="GO" id="GO:0043139">
    <property type="term" value="F:5'-3' DNA helicase activity"/>
    <property type="evidence" value="ECO:0007669"/>
    <property type="project" value="UniProtKB-EC"/>
</dbReference>
<dbReference type="STRING" id="6669.E9GD07"/>
<evidence type="ECO:0000313" key="21">
    <source>
        <dbReference type="Proteomes" id="UP000000305"/>
    </source>
</evidence>
<dbReference type="GO" id="GO:0006289">
    <property type="term" value="P:nucleotide-excision repair"/>
    <property type="evidence" value="ECO:0000318"/>
    <property type="project" value="GO_Central"/>
</dbReference>
<keyword evidence="6" id="KW-0547">Nucleotide-binding</keyword>
<dbReference type="Proteomes" id="UP000000305">
    <property type="component" value="Unassembled WGS sequence"/>
</dbReference>
<dbReference type="GO" id="GO:0005524">
    <property type="term" value="F:ATP binding"/>
    <property type="evidence" value="ECO:0007669"/>
    <property type="project" value="UniProtKB-KW"/>
</dbReference>
<evidence type="ECO:0000256" key="11">
    <source>
        <dbReference type="ARBA" id="ARBA00023004"/>
    </source>
</evidence>
<dbReference type="InterPro" id="IPR014013">
    <property type="entry name" value="Helic_SF1/SF2_ATP-bd_DinG/Rad3"/>
</dbReference>
<keyword evidence="11" id="KW-0408">Iron</keyword>
<dbReference type="InterPro" id="IPR013020">
    <property type="entry name" value="Rad3/Chl1-like"/>
</dbReference>
<dbReference type="InterPro" id="IPR006554">
    <property type="entry name" value="Helicase-like_DEXD_c2"/>
</dbReference>
<evidence type="ECO:0000256" key="9">
    <source>
        <dbReference type="ARBA" id="ARBA00022806"/>
    </source>
</evidence>
<dbReference type="InParanoid" id="E9GD07"/>
<reference evidence="20 21" key="1">
    <citation type="journal article" date="2011" name="Science">
        <title>The ecoresponsive genome of Daphnia pulex.</title>
        <authorList>
            <person name="Colbourne J.K."/>
            <person name="Pfrender M.E."/>
            <person name="Gilbert D."/>
            <person name="Thomas W.K."/>
            <person name="Tucker A."/>
            <person name="Oakley T.H."/>
            <person name="Tokishita S."/>
            <person name="Aerts A."/>
            <person name="Arnold G.J."/>
            <person name="Basu M.K."/>
            <person name="Bauer D.J."/>
            <person name="Caceres C.E."/>
            <person name="Carmel L."/>
            <person name="Casola C."/>
            <person name="Choi J.H."/>
            <person name="Detter J.C."/>
            <person name="Dong Q."/>
            <person name="Dusheyko S."/>
            <person name="Eads B.D."/>
            <person name="Frohlich T."/>
            <person name="Geiler-Samerotte K.A."/>
            <person name="Gerlach D."/>
            <person name="Hatcher P."/>
            <person name="Jogdeo S."/>
            <person name="Krijgsveld J."/>
            <person name="Kriventseva E.V."/>
            <person name="Kultz D."/>
            <person name="Laforsch C."/>
            <person name="Lindquist E."/>
            <person name="Lopez J."/>
            <person name="Manak J.R."/>
            <person name="Muller J."/>
            <person name="Pangilinan J."/>
            <person name="Patwardhan R.P."/>
            <person name="Pitluck S."/>
            <person name="Pritham E.J."/>
            <person name="Rechtsteiner A."/>
            <person name="Rho M."/>
            <person name="Rogozin I.B."/>
            <person name="Sakarya O."/>
            <person name="Salamov A."/>
            <person name="Schaack S."/>
            <person name="Shapiro H."/>
            <person name="Shiga Y."/>
            <person name="Skalitzky C."/>
            <person name="Smith Z."/>
            <person name="Souvorov A."/>
            <person name="Sung W."/>
            <person name="Tang Z."/>
            <person name="Tsuchiya D."/>
            <person name="Tu H."/>
            <person name="Vos H."/>
            <person name="Wang M."/>
            <person name="Wolf Y.I."/>
            <person name="Yamagata H."/>
            <person name="Yamada T."/>
            <person name="Ye Y."/>
            <person name="Shaw J.R."/>
            <person name="Andrews J."/>
            <person name="Crease T.J."/>
            <person name="Tang H."/>
            <person name="Lucas S.M."/>
            <person name="Robertson H.M."/>
            <person name="Bork P."/>
            <person name="Koonin E.V."/>
            <person name="Zdobnov E.M."/>
            <person name="Grigoriev I.V."/>
            <person name="Lynch M."/>
            <person name="Boore J.L."/>
        </authorList>
    </citation>
    <scope>NUCLEOTIDE SEQUENCE [LARGE SCALE GENOMIC DNA]</scope>
</reference>
<keyword evidence="5" id="KW-0479">Metal-binding</keyword>
<dbReference type="InterPro" id="IPR002464">
    <property type="entry name" value="DNA/RNA_helicase_DEAH_CS"/>
</dbReference>
<evidence type="ECO:0000259" key="19">
    <source>
        <dbReference type="PROSITE" id="PS51193"/>
    </source>
</evidence>
<dbReference type="GO" id="GO:0005634">
    <property type="term" value="C:nucleus"/>
    <property type="evidence" value="ECO:0000318"/>
    <property type="project" value="GO_Central"/>
</dbReference>
<dbReference type="GO" id="GO:0003678">
    <property type="term" value="F:DNA helicase activity"/>
    <property type="evidence" value="ECO:0000318"/>
    <property type="project" value="GO_Central"/>
</dbReference>
<dbReference type="GO" id="GO:0046872">
    <property type="term" value="F:metal ion binding"/>
    <property type="evidence" value="ECO:0007669"/>
    <property type="project" value="UniProtKB-KW"/>
</dbReference>
<evidence type="ECO:0000256" key="6">
    <source>
        <dbReference type="ARBA" id="ARBA00022741"/>
    </source>
</evidence>
<keyword evidence="9" id="KW-0347">Helicase</keyword>
<feature type="domain" description="Helicase ATP-binding" evidence="19">
    <location>
        <begin position="1"/>
        <end position="201"/>
    </location>
</feature>
<dbReference type="Pfam" id="PF13307">
    <property type="entry name" value="Helicase_C_2"/>
    <property type="match status" value="1"/>
</dbReference>
<dbReference type="PANTHER" id="PTHR11472">
    <property type="entry name" value="DNA REPAIR DEAD HELICASE RAD3/XP-D SUBFAMILY MEMBER"/>
    <property type="match status" value="1"/>
</dbReference>
<dbReference type="PROSITE" id="PS00690">
    <property type="entry name" value="DEAH_ATP_HELICASE"/>
    <property type="match status" value="1"/>
</dbReference>
<evidence type="ECO:0000256" key="10">
    <source>
        <dbReference type="ARBA" id="ARBA00022840"/>
    </source>
</evidence>
<dbReference type="SMART" id="SM00488">
    <property type="entry name" value="DEXDc2"/>
    <property type="match status" value="1"/>
</dbReference>
<proteinExistence type="inferred from homology"/>
<keyword evidence="4" id="KW-0004">4Fe-4S</keyword>